<dbReference type="Gene3D" id="1.10.10.440">
    <property type="entry name" value="FF domain"/>
    <property type="match status" value="5"/>
</dbReference>
<dbReference type="PROSITE" id="PS00867">
    <property type="entry name" value="CPSASE_2"/>
    <property type="match status" value="1"/>
</dbReference>
<dbReference type="SMART" id="SM00441">
    <property type="entry name" value="FF"/>
    <property type="match status" value="4"/>
</dbReference>
<dbReference type="Pfam" id="PF01846">
    <property type="entry name" value="FF"/>
    <property type="match status" value="2"/>
</dbReference>
<dbReference type="InterPro" id="IPR001404">
    <property type="entry name" value="Hsp90_fam"/>
</dbReference>
<feature type="domain" description="WW" evidence="6">
    <location>
        <begin position="12"/>
        <end position="45"/>
    </location>
</feature>
<dbReference type="SUPFAM" id="SSF110942">
    <property type="entry name" value="HSP90 C-terminal domain"/>
    <property type="match status" value="1"/>
</dbReference>
<dbReference type="InterPro" id="IPR020568">
    <property type="entry name" value="Ribosomal_Su5_D2-typ_SF"/>
</dbReference>
<dbReference type="Pfam" id="PF00397">
    <property type="entry name" value="WW"/>
    <property type="match status" value="1"/>
</dbReference>
<dbReference type="RefSeq" id="XP_043042729.1">
    <property type="nucleotide sequence ID" value="XM_043190330.1"/>
</dbReference>
<keyword evidence="4" id="KW-0143">Chaperone</keyword>
<dbReference type="PROSITE" id="PS50020">
    <property type="entry name" value="WW_DOMAIN_2"/>
    <property type="match status" value="2"/>
</dbReference>
<dbReference type="HAMAP" id="MF_00505">
    <property type="entry name" value="HSP90"/>
    <property type="match status" value="1"/>
</dbReference>
<feature type="domain" description="FF" evidence="7">
    <location>
        <begin position="242"/>
        <end position="296"/>
    </location>
</feature>
<dbReference type="OrthoDB" id="28737at2759"/>
<evidence type="ECO:0000256" key="1">
    <source>
        <dbReference type="ARBA" id="ARBA00008239"/>
    </source>
</evidence>
<keyword evidence="9" id="KW-1185">Reference proteome</keyword>
<dbReference type="InterPro" id="IPR036020">
    <property type="entry name" value="WW_dom_sf"/>
</dbReference>
<dbReference type="InterPro" id="IPR036890">
    <property type="entry name" value="HATPase_C_sf"/>
</dbReference>
<dbReference type="PROSITE" id="PS51676">
    <property type="entry name" value="FF"/>
    <property type="match status" value="1"/>
</dbReference>
<evidence type="ECO:0000313" key="8">
    <source>
        <dbReference type="EMBL" id="KAG7449229.1"/>
    </source>
</evidence>
<dbReference type="SMART" id="SM00456">
    <property type="entry name" value="WW"/>
    <property type="match status" value="2"/>
</dbReference>
<accession>A0A9P7VYE4</accession>
<dbReference type="InterPro" id="IPR002713">
    <property type="entry name" value="FF_domain"/>
</dbReference>
<proteinExistence type="inferred from homology"/>
<reference evidence="8" key="1">
    <citation type="submission" date="2020-11" db="EMBL/GenBank/DDBJ databases">
        <title>Adaptations for nitrogen fixation in a non-lichenized fungal sporocarp promotes dispersal by wood-feeding termites.</title>
        <authorList>
            <consortium name="DOE Joint Genome Institute"/>
            <person name="Koch R.A."/>
            <person name="Yoon G."/>
            <person name="Arayal U."/>
            <person name="Lail K."/>
            <person name="Amirebrahimi M."/>
            <person name="Labutti K."/>
            <person name="Lipzen A."/>
            <person name="Riley R."/>
            <person name="Barry K."/>
            <person name="Henrissat B."/>
            <person name="Grigoriev I.V."/>
            <person name="Herr J.R."/>
            <person name="Aime M.C."/>
        </authorList>
    </citation>
    <scope>NUCLEOTIDE SEQUENCE</scope>
    <source>
        <strain evidence="8">MCA 3950</strain>
    </source>
</reference>
<protein>
    <submittedName>
        <fullName evidence="8">HSP90-domain-containing protein</fullName>
    </submittedName>
</protein>
<organism evidence="8 9">
    <name type="scientific">Guyanagaster necrorhizus</name>
    <dbReference type="NCBI Taxonomy" id="856835"/>
    <lineage>
        <taxon>Eukaryota</taxon>
        <taxon>Fungi</taxon>
        <taxon>Dikarya</taxon>
        <taxon>Basidiomycota</taxon>
        <taxon>Agaricomycotina</taxon>
        <taxon>Agaricomycetes</taxon>
        <taxon>Agaricomycetidae</taxon>
        <taxon>Agaricales</taxon>
        <taxon>Marasmiineae</taxon>
        <taxon>Physalacriaceae</taxon>
        <taxon>Guyanagaster</taxon>
    </lineage>
</organism>
<feature type="compositionally biased region" description="Acidic residues" evidence="5">
    <location>
        <begin position="179"/>
        <end position="190"/>
    </location>
</feature>
<dbReference type="InterPro" id="IPR037196">
    <property type="entry name" value="HSP90_C"/>
</dbReference>
<evidence type="ECO:0000259" key="6">
    <source>
        <dbReference type="PROSITE" id="PS50020"/>
    </source>
</evidence>
<dbReference type="GO" id="GO:0016887">
    <property type="term" value="F:ATP hydrolysis activity"/>
    <property type="evidence" value="ECO:0007669"/>
    <property type="project" value="InterPro"/>
</dbReference>
<dbReference type="SUPFAM" id="SSF54211">
    <property type="entry name" value="Ribosomal protein S5 domain 2-like"/>
    <property type="match status" value="1"/>
</dbReference>
<dbReference type="InterPro" id="IPR001202">
    <property type="entry name" value="WW_dom"/>
</dbReference>
<dbReference type="PROSITE" id="PS00298">
    <property type="entry name" value="HSP90"/>
    <property type="match status" value="1"/>
</dbReference>
<keyword evidence="2" id="KW-0547">Nucleotide-binding</keyword>
<dbReference type="NCBIfam" id="NF003555">
    <property type="entry name" value="PRK05218.1"/>
    <property type="match status" value="1"/>
</dbReference>
<feature type="region of interest" description="Disordered" evidence="5">
    <location>
        <begin position="167"/>
        <end position="229"/>
    </location>
</feature>
<feature type="domain" description="WW" evidence="6">
    <location>
        <begin position="72"/>
        <end position="99"/>
    </location>
</feature>
<feature type="compositionally biased region" description="Basic and acidic residues" evidence="5">
    <location>
        <begin position="203"/>
        <end position="229"/>
    </location>
</feature>
<comment type="caution">
    <text evidence="8">The sequence shown here is derived from an EMBL/GenBank/DDBJ whole genome shotgun (WGS) entry which is preliminary data.</text>
</comment>
<evidence type="ECO:0000256" key="3">
    <source>
        <dbReference type="ARBA" id="ARBA00022840"/>
    </source>
</evidence>
<dbReference type="CDD" id="cd16927">
    <property type="entry name" value="HATPase_Hsp90-like"/>
    <property type="match status" value="1"/>
</dbReference>
<dbReference type="SUPFAM" id="SSF51045">
    <property type="entry name" value="WW domain"/>
    <property type="match status" value="2"/>
</dbReference>
<evidence type="ECO:0000313" key="9">
    <source>
        <dbReference type="Proteomes" id="UP000812287"/>
    </source>
</evidence>
<dbReference type="GO" id="GO:0051082">
    <property type="term" value="F:unfolded protein binding"/>
    <property type="evidence" value="ECO:0007669"/>
    <property type="project" value="InterPro"/>
</dbReference>
<feature type="region of interest" description="Disordered" evidence="5">
    <location>
        <begin position="1"/>
        <end position="26"/>
    </location>
</feature>
<dbReference type="Gene3D" id="3.30.230.80">
    <property type="match status" value="1"/>
</dbReference>
<dbReference type="SUPFAM" id="SSF81698">
    <property type="entry name" value="FF domain"/>
    <property type="match status" value="4"/>
</dbReference>
<evidence type="ECO:0000256" key="4">
    <source>
        <dbReference type="ARBA" id="ARBA00023186"/>
    </source>
</evidence>
<dbReference type="InterPro" id="IPR036517">
    <property type="entry name" value="FF_domain_sf"/>
</dbReference>
<feature type="compositionally biased region" description="Acidic residues" evidence="5">
    <location>
        <begin position="952"/>
        <end position="961"/>
    </location>
</feature>
<dbReference type="Gene3D" id="3.40.50.11260">
    <property type="match status" value="1"/>
</dbReference>
<sequence length="1494" mass="170405">MSAPPFASLGPPPLPTGWTQHAGPSGQAYYYNAHTKESTYTRPLPSIPNVMAAATTNKEKPSVKTPIPGTEWMRVKTTGGNTFYFHKTKKTSLWTVPGEIKDALEQFEQDETKAVEEKKLKAIWEEEEAVKRADEERAREVERVKAEVQNMVKRKAQCDIPVDEIVVSKKPKLDQKGEEDSDESDEEEDWQREAADQLAAEAEAEKERQEEEALKEKEPAEQEAKTLQEKQFKIPDRVDLSIEEAKALFKTLLREKDINPLYPWDTSLPLFVSDPRYVLLPSVSTRRDAFDEYCRERVRDLRQQNVKKEKEASNPKDEFDRLLAAEVKSTRTSWGDFRRSWKKDRQFYSWGRDDREREKRFKEHLKELGEKKRAASQKAEFDFFALLREAQLPQDAIWKDVKRSLTRDPRYDAVGSSSLREQLFNTFQRVQEKGKGETAVTMETSLDHGKMDVDIDESERRRLRKERAVKEREEKIRIERGIVEANIGRSRNELNKEEGERDFKTLLTDAIREPQITWEGALLQLQTDPRFRNSPLPVDQMLHLFHTHIGHLREKHVKSLHALFESYAPSPATDFKSLPISSLVSSLPVNKLGYTTNLLEHEFEKWQRERTFESRQAFDDMLSENSFVEFWGRLGKIGGEGIDGGVKADDMGEDEGEGGGGKVDMKALAKNVDVRDMEKVLKNDKRYIMFDHIPEQRERWIRDATDIHKETYDYQSDVARMRKIVINSLYSHKEVFLRELISNANDALEKLRLVSLTDKTVWDGGDPLNITIKAEKSEDGSEGILIITDTGIGMSPEELKKNLGILAKSGTSEFLARAESQDGSNTGNLIGAFGLGFYSSFLVADHVYVASLPPPSAENPHPVQHVFSSSAEEGSFNIYPDPRGNTLGRGTEITLHLKTEAIEYLETSAIIDLVNKHSSFSSSFPIYLFTQHFEEVPDEEAEGTVVPPSESEVPEELKDEDEGIVEDVTEEAEKVDASPPSTKSVLVDEWVQLNAQAPLWTRDPKTISDEEYKMFYRATFKDNEDPLVWHHFSGDSGSGVSFKAIIFLPNKLDDDYWQQPLASKSKDVRLMVKRVFITNDLGDDALPKWASWVKVVVDAEDLPLNVSRETLQSTLFLRQLKQIILKRIIQLFTRLSEGEDEKLQEMHKTYGSILKLGAVEDLKNRDKLTALTRFATNQRESASLDQARFSWSSYLENKKQGQKQIFFLAEMGKETKDLAKSVFVEKLDARGYEVLLLNEPLDEILVQNIRRWKNIPFQDVAKVGLKFGDEDLDIEEGKENQEALAEKFRPLLDYLKKEAEDVVRDVTLSDRLVSSPCAIVADSHGYTANVQRMMSASHKGNKGPNDFMHEFAMKAKLLEVNPRSPLIEGLLRKVEALPSEDEQERDLEAEEELKEVTSILIDGALIRSGFEVPDTNDFFSRVDRVLRRSLGVSETAPTDTTVKPAPPVDPELPEPEEFSNKPGIVLPDHMKDQVSIEMEEIDEFGNVIVNHDEL</sequence>
<dbReference type="PROSITE" id="PS01159">
    <property type="entry name" value="WW_DOMAIN_1"/>
    <property type="match status" value="1"/>
</dbReference>
<dbReference type="Gene3D" id="3.30.565.10">
    <property type="entry name" value="Histidine kinase-like ATPase, C-terminal domain"/>
    <property type="match status" value="1"/>
</dbReference>
<dbReference type="Pfam" id="PF13589">
    <property type="entry name" value="HATPase_c_3"/>
    <property type="match status" value="1"/>
</dbReference>
<keyword evidence="3" id="KW-0067">ATP-binding</keyword>
<dbReference type="InterPro" id="IPR020575">
    <property type="entry name" value="Hsp90_N"/>
</dbReference>
<feature type="region of interest" description="Disordered" evidence="5">
    <location>
        <begin position="939"/>
        <end position="961"/>
    </location>
</feature>
<dbReference type="EMBL" id="MU250528">
    <property type="protein sequence ID" value="KAG7449229.1"/>
    <property type="molecule type" value="Genomic_DNA"/>
</dbReference>
<name>A0A9P7VYE4_9AGAR</name>
<dbReference type="GeneID" id="66112627"/>
<evidence type="ECO:0000259" key="7">
    <source>
        <dbReference type="PROSITE" id="PS51676"/>
    </source>
</evidence>
<dbReference type="SUPFAM" id="SSF55874">
    <property type="entry name" value="ATPase domain of HSP90 chaperone/DNA topoisomerase II/histidine kinase"/>
    <property type="match status" value="1"/>
</dbReference>
<dbReference type="CDD" id="cd00201">
    <property type="entry name" value="WW"/>
    <property type="match status" value="1"/>
</dbReference>
<dbReference type="Gene3D" id="1.20.120.790">
    <property type="entry name" value="Heat shock protein 90, C-terminal domain"/>
    <property type="match status" value="1"/>
</dbReference>
<dbReference type="Gene3D" id="2.20.70.10">
    <property type="match status" value="2"/>
</dbReference>
<dbReference type="Proteomes" id="UP000812287">
    <property type="component" value="Unassembled WGS sequence"/>
</dbReference>
<feature type="region of interest" description="Disordered" evidence="5">
    <location>
        <begin position="1432"/>
        <end position="1466"/>
    </location>
</feature>
<evidence type="ECO:0000256" key="5">
    <source>
        <dbReference type="SAM" id="MobiDB-lite"/>
    </source>
</evidence>
<dbReference type="InterPro" id="IPR005479">
    <property type="entry name" value="CPAse_ATP-bd"/>
</dbReference>
<dbReference type="GO" id="GO:0140662">
    <property type="term" value="F:ATP-dependent protein folding chaperone"/>
    <property type="evidence" value="ECO:0007669"/>
    <property type="project" value="InterPro"/>
</dbReference>
<gene>
    <name evidence="8" type="ORF">BT62DRAFT_992297</name>
</gene>
<dbReference type="GO" id="GO:0005524">
    <property type="term" value="F:ATP binding"/>
    <property type="evidence" value="ECO:0007669"/>
    <property type="project" value="UniProtKB-KW"/>
</dbReference>
<comment type="similarity">
    <text evidence="1">Belongs to the heat shock protein 90 family.</text>
</comment>
<dbReference type="Pfam" id="PF00183">
    <property type="entry name" value="HSP90"/>
    <property type="match status" value="1"/>
</dbReference>
<dbReference type="PANTHER" id="PTHR11528">
    <property type="entry name" value="HEAT SHOCK PROTEIN 90 FAMILY MEMBER"/>
    <property type="match status" value="1"/>
</dbReference>
<evidence type="ECO:0000256" key="2">
    <source>
        <dbReference type="ARBA" id="ARBA00022741"/>
    </source>
</evidence>
<dbReference type="PRINTS" id="PR00775">
    <property type="entry name" value="HEATSHOCK90"/>
</dbReference>
<dbReference type="InterPro" id="IPR019805">
    <property type="entry name" value="Heat_shock_protein_90_CS"/>
</dbReference>